<dbReference type="InterPro" id="IPR015867">
    <property type="entry name" value="N-reg_PII/ATP_PRibTrfase_C"/>
</dbReference>
<proteinExistence type="predicted"/>
<reference evidence="2" key="1">
    <citation type="submission" date="2017-08" db="EMBL/GenBank/DDBJ databases">
        <title>A dynamic microbial community with high functional redundancy inhabits the cold, oxic subseafloor aquifer.</title>
        <authorList>
            <person name="Tully B.J."/>
            <person name="Wheat C.G."/>
            <person name="Glazer B.T."/>
            <person name="Huber J.A."/>
        </authorList>
    </citation>
    <scope>NUCLEOTIDE SEQUENCE [LARGE SCALE GENOMIC DNA]</scope>
</reference>
<dbReference type="Gene3D" id="3.30.70.120">
    <property type="match status" value="1"/>
</dbReference>
<sequence>MQTMLVLNISPGVEEDLVDYLLEQAFISGFTSYPVRGHGAFSDMSLAEQVTGRRKRVQLEMLLEQEEVGEVLSGLKRNVSSDIVYWEQAISNHGRID</sequence>
<comment type="caution">
    <text evidence="1">The sequence shown here is derived from an EMBL/GenBank/DDBJ whole genome shotgun (WGS) entry which is preliminary data.</text>
</comment>
<dbReference type="SUPFAM" id="SSF54913">
    <property type="entry name" value="GlnB-like"/>
    <property type="match status" value="1"/>
</dbReference>
<evidence type="ECO:0008006" key="3">
    <source>
        <dbReference type="Google" id="ProtNLM"/>
    </source>
</evidence>
<dbReference type="Pfam" id="PF11582">
    <property type="entry name" value="DUF3240"/>
    <property type="match status" value="1"/>
</dbReference>
<organism evidence="1 2">
    <name type="scientific">SAR86 cluster bacterium</name>
    <dbReference type="NCBI Taxonomy" id="2030880"/>
    <lineage>
        <taxon>Bacteria</taxon>
        <taxon>Pseudomonadati</taxon>
        <taxon>Pseudomonadota</taxon>
        <taxon>Gammaproteobacteria</taxon>
        <taxon>SAR86 cluster</taxon>
    </lineage>
</organism>
<evidence type="ECO:0000313" key="2">
    <source>
        <dbReference type="Proteomes" id="UP000228987"/>
    </source>
</evidence>
<dbReference type="InterPro" id="IPR021634">
    <property type="entry name" value="DUF3240"/>
</dbReference>
<gene>
    <name evidence="1" type="ORF">COA71_03935</name>
</gene>
<dbReference type="InterPro" id="IPR011322">
    <property type="entry name" value="N-reg_PII-like_a/b"/>
</dbReference>
<accession>A0A2A5CFK1</accession>
<dbReference type="Proteomes" id="UP000228987">
    <property type="component" value="Unassembled WGS sequence"/>
</dbReference>
<name>A0A2A5CFK1_9GAMM</name>
<protein>
    <recommendedName>
        <fullName evidence="3">DUF3240 domain-containing protein</fullName>
    </recommendedName>
</protein>
<evidence type="ECO:0000313" key="1">
    <source>
        <dbReference type="EMBL" id="PCJ42664.1"/>
    </source>
</evidence>
<dbReference type="AlphaFoldDB" id="A0A2A5CFK1"/>
<dbReference type="EMBL" id="NVWI01000002">
    <property type="protein sequence ID" value="PCJ42664.1"/>
    <property type="molecule type" value="Genomic_DNA"/>
</dbReference>